<sequence length="69" mass="7995">MRIPLYIEQTKGQLDSAVDTNPLSVYVMQHLWNWIVKLHLGVYQMYLNMSVSVGKCKKLPECSAIMDCY</sequence>
<comment type="caution">
    <text evidence="1">The sequence shown here is derived from an EMBL/GenBank/DDBJ whole genome shotgun (WGS) entry which is preliminary data.</text>
</comment>
<evidence type="ECO:0000313" key="1">
    <source>
        <dbReference type="EMBL" id="RXM29251.1"/>
    </source>
</evidence>
<organism evidence="1 2">
    <name type="scientific">Acipenser ruthenus</name>
    <name type="common">Sterlet sturgeon</name>
    <dbReference type="NCBI Taxonomy" id="7906"/>
    <lineage>
        <taxon>Eukaryota</taxon>
        <taxon>Metazoa</taxon>
        <taxon>Chordata</taxon>
        <taxon>Craniata</taxon>
        <taxon>Vertebrata</taxon>
        <taxon>Euteleostomi</taxon>
        <taxon>Actinopterygii</taxon>
        <taxon>Chondrostei</taxon>
        <taxon>Acipenseriformes</taxon>
        <taxon>Acipenseridae</taxon>
        <taxon>Acipenser</taxon>
    </lineage>
</organism>
<dbReference type="Proteomes" id="UP000289886">
    <property type="component" value="Unassembled WGS sequence"/>
</dbReference>
<dbReference type="EMBL" id="SCEB01215499">
    <property type="protein sequence ID" value="RXM29251.1"/>
    <property type="molecule type" value="Genomic_DNA"/>
</dbReference>
<accession>A0A444U261</accession>
<protein>
    <submittedName>
        <fullName evidence="1">Uncharacterized protein</fullName>
    </submittedName>
</protein>
<gene>
    <name evidence="1" type="ORF">EOD39_2348</name>
</gene>
<proteinExistence type="predicted"/>
<dbReference type="AlphaFoldDB" id="A0A444U261"/>
<evidence type="ECO:0000313" key="2">
    <source>
        <dbReference type="Proteomes" id="UP000289886"/>
    </source>
</evidence>
<keyword evidence="2" id="KW-1185">Reference proteome</keyword>
<name>A0A444U261_ACIRT</name>
<reference evidence="1 2" key="1">
    <citation type="submission" date="2019-01" db="EMBL/GenBank/DDBJ databases">
        <title>Draft Genome and Complete Hox-Cluster Characterization of the Sterlet Sturgeon (Acipenser ruthenus).</title>
        <authorList>
            <person name="Wei Q."/>
        </authorList>
    </citation>
    <scope>NUCLEOTIDE SEQUENCE [LARGE SCALE GENOMIC DNA]</scope>
    <source>
        <strain evidence="1">WHYD16114868_AA</strain>
        <tissue evidence="1">Blood</tissue>
    </source>
</reference>